<reference evidence="1" key="1">
    <citation type="journal article" date="2019" name="bioRxiv">
        <title>The Genome of the Zebra Mussel, Dreissena polymorpha: A Resource for Invasive Species Research.</title>
        <authorList>
            <person name="McCartney M.A."/>
            <person name="Auch B."/>
            <person name="Kono T."/>
            <person name="Mallez S."/>
            <person name="Zhang Y."/>
            <person name="Obille A."/>
            <person name="Becker A."/>
            <person name="Abrahante J.E."/>
            <person name="Garbe J."/>
            <person name="Badalamenti J.P."/>
            <person name="Herman A."/>
            <person name="Mangelson H."/>
            <person name="Liachko I."/>
            <person name="Sullivan S."/>
            <person name="Sone E.D."/>
            <person name="Koren S."/>
            <person name="Silverstein K.A.T."/>
            <person name="Beckman K.B."/>
            <person name="Gohl D.M."/>
        </authorList>
    </citation>
    <scope>NUCLEOTIDE SEQUENCE</scope>
    <source>
        <strain evidence="1">Duluth1</strain>
        <tissue evidence="1">Whole animal</tissue>
    </source>
</reference>
<proteinExistence type="predicted"/>
<keyword evidence="2" id="KW-1185">Reference proteome</keyword>
<comment type="caution">
    <text evidence="1">The sequence shown here is derived from an EMBL/GenBank/DDBJ whole genome shotgun (WGS) entry which is preliminary data.</text>
</comment>
<reference evidence="1" key="2">
    <citation type="submission" date="2020-11" db="EMBL/GenBank/DDBJ databases">
        <authorList>
            <person name="McCartney M.A."/>
            <person name="Auch B."/>
            <person name="Kono T."/>
            <person name="Mallez S."/>
            <person name="Becker A."/>
            <person name="Gohl D.M."/>
            <person name="Silverstein K.A.T."/>
            <person name="Koren S."/>
            <person name="Bechman K.B."/>
            <person name="Herman A."/>
            <person name="Abrahante J.E."/>
            <person name="Garbe J."/>
        </authorList>
    </citation>
    <scope>NUCLEOTIDE SEQUENCE</scope>
    <source>
        <strain evidence="1">Duluth1</strain>
        <tissue evidence="1">Whole animal</tissue>
    </source>
</reference>
<gene>
    <name evidence="1" type="ORF">DPMN_073732</name>
</gene>
<evidence type="ECO:0000313" key="2">
    <source>
        <dbReference type="Proteomes" id="UP000828390"/>
    </source>
</evidence>
<sequence length="182" mass="20631">MDLYLLLRFEVTGVKVVWLKEISRNANTRNLDLGLPETLQFKLERSGQQDLTLNLMENRRLNQNAPVYEVHTQNGQNKLVKKETAPITDVKFYHDHKNGGSFMVECSKRSSGACRRTLTGSVEIDDEAFGIKPMPERLVSRALVVNNRNPHLLSRVIYRTGKGIPSVIARRGQSAKGNLEKE</sequence>
<organism evidence="1 2">
    <name type="scientific">Dreissena polymorpha</name>
    <name type="common">Zebra mussel</name>
    <name type="synonym">Mytilus polymorpha</name>
    <dbReference type="NCBI Taxonomy" id="45954"/>
    <lineage>
        <taxon>Eukaryota</taxon>
        <taxon>Metazoa</taxon>
        <taxon>Spiralia</taxon>
        <taxon>Lophotrochozoa</taxon>
        <taxon>Mollusca</taxon>
        <taxon>Bivalvia</taxon>
        <taxon>Autobranchia</taxon>
        <taxon>Heteroconchia</taxon>
        <taxon>Euheterodonta</taxon>
        <taxon>Imparidentia</taxon>
        <taxon>Neoheterodontei</taxon>
        <taxon>Myida</taxon>
        <taxon>Dreissenoidea</taxon>
        <taxon>Dreissenidae</taxon>
        <taxon>Dreissena</taxon>
    </lineage>
</organism>
<accession>A0A9D4BZQ4</accession>
<protein>
    <submittedName>
        <fullName evidence="1">Uncharacterized protein</fullName>
    </submittedName>
</protein>
<dbReference type="Proteomes" id="UP000828390">
    <property type="component" value="Unassembled WGS sequence"/>
</dbReference>
<evidence type="ECO:0000313" key="1">
    <source>
        <dbReference type="EMBL" id="KAH3713929.1"/>
    </source>
</evidence>
<dbReference type="EMBL" id="JAIWYP010000014">
    <property type="protein sequence ID" value="KAH3713929.1"/>
    <property type="molecule type" value="Genomic_DNA"/>
</dbReference>
<dbReference type="AlphaFoldDB" id="A0A9D4BZQ4"/>
<name>A0A9D4BZQ4_DREPO</name>